<evidence type="ECO:0000313" key="3">
    <source>
        <dbReference type="EMBL" id="KEJ82938.1"/>
    </source>
</evidence>
<keyword evidence="4" id="KW-1185">Reference proteome</keyword>
<comment type="caution">
    <text evidence="3">The sequence shown here is derived from an EMBL/GenBank/DDBJ whole genome shotgun (WGS) entry which is preliminary data.</text>
</comment>
<sequence length="488" mass="58552">MESQNQNPFLNQKFVGNKRTFADMTETNNISGVIPKYNDSYKFRNSAQFLPVGMEDFKYQNNLQKKRKLGENIKSRNDLKFNNKIFTQNKDSLSQCYVEQQNSYSPMFQSKSQKKDDHSNINHRTMQPQDYDFSFSEQNQNSQGRSARFQHQEDHVGPLLSHDEDQDHSSFIFVVKCVITNIQNRQNKSTNDTLIVDNFSQIFSLIKNEQHLQSSKLSMDQQYIYKQSKYSKKTKISKGQFLYSQEYVKFTQKLRVNQQVDYINEKFQILLRKIQADRTEKRQAYPYDYLYIYFRVVSRIVVTSLAEAALKKLESAFIRGQFQFLYSYKIDQEHTMYERLLKFFTKVIRSFSRRNYTPTQRLSSFRIERSRSYTREMDYRSNRDEGCSKVRCQQAQLLNERMSVRLDQCVFEIQQLKDTVREMQDTIREMQDQADYQQYKHATEIMELKNNCQCHRRQEEDEEKQRHIDDWSIVLASENRNIPQTSRQ</sequence>
<reference evidence="4" key="1">
    <citation type="journal article" date="2014" name="Cell">
        <title>The Architecture of a Scrambled Genome Reveals Massive Levels of Genomic Rearrangement during Development.</title>
        <authorList>
            <person name="Chen X."/>
            <person name="Bracht J.R."/>
            <person name="Goldman A.D."/>
            <person name="Dolzhenko E."/>
            <person name="Clay D.M."/>
            <person name="Swart E.C."/>
            <person name="Perlman D.H."/>
            <person name="Doak T.G."/>
            <person name="Stuart A."/>
            <person name="Amemiya C.T."/>
            <person name="Sebra R.P."/>
            <person name="Landweber L.F."/>
        </authorList>
    </citation>
    <scope>NUCLEOTIDE SEQUENCE [LARGE SCALE GENOMIC DNA]</scope>
    <source>
        <strain evidence="4">JRB310</strain>
    </source>
</reference>
<name>A0A073HY46_9SPIT</name>
<feature type="region of interest" description="Disordered" evidence="2">
    <location>
        <begin position="105"/>
        <end position="163"/>
    </location>
</feature>
<feature type="compositionally biased region" description="Polar residues" evidence="2">
    <location>
        <begin position="135"/>
        <end position="145"/>
    </location>
</feature>
<feature type="coiled-coil region" evidence="1">
    <location>
        <begin position="413"/>
        <end position="465"/>
    </location>
</feature>
<evidence type="ECO:0000313" key="4">
    <source>
        <dbReference type="Proteomes" id="UP000053232"/>
    </source>
</evidence>
<keyword evidence="1" id="KW-0175">Coiled coil</keyword>
<accession>A0A073HY46</accession>
<organism evidence="3 4">
    <name type="scientific">Oxytricha trifallax</name>
    <dbReference type="NCBI Taxonomy" id="1172189"/>
    <lineage>
        <taxon>Eukaryota</taxon>
        <taxon>Sar</taxon>
        <taxon>Alveolata</taxon>
        <taxon>Ciliophora</taxon>
        <taxon>Intramacronucleata</taxon>
        <taxon>Spirotrichea</taxon>
        <taxon>Stichotrichia</taxon>
        <taxon>Sporadotrichida</taxon>
        <taxon>Oxytrichidae</taxon>
        <taxon>Oxytrichinae</taxon>
        <taxon>Oxytricha</taxon>
    </lineage>
</organism>
<dbReference type="Proteomes" id="UP000053232">
    <property type="component" value="Unassembled WGS sequence"/>
</dbReference>
<proteinExistence type="predicted"/>
<protein>
    <submittedName>
        <fullName evidence="3">Uncharacterized protein</fullName>
    </submittedName>
</protein>
<gene>
    <name evidence="3" type="ORF">OXYTRIMIC_554</name>
</gene>
<evidence type="ECO:0000256" key="2">
    <source>
        <dbReference type="SAM" id="MobiDB-lite"/>
    </source>
</evidence>
<dbReference type="AlphaFoldDB" id="A0A073HY46"/>
<feature type="compositionally biased region" description="Basic and acidic residues" evidence="2">
    <location>
        <begin position="150"/>
        <end position="163"/>
    </location>
</feature>
<evidence type="ECO:0000256" key="1">
    <source>
        <dbReference type="SAM" id="Coils"/>
    </source>
</evidence>
<dbReference type="EMBL" id="ARYC01001871">
    <property type="protein sequence ID" value="KEJ82938.1"/>
    <property type="molecule type" value="Genomic_DNA"/>
</dbReference>